<evidence type="ECO:0000313" key="1">
    <source>
        <dbReference type="EMBL" id="SVD69576.1"/>
    </source>
</evidence>
<reference evidence="1" key="1">
    <citation type="submission" date="2018-05" db="EMBL/GenBank/DDBJ databases">
        <authorList>
            <person name="Lanie J.A."/>
            <person name="Ng W.-L."/>
            <person name="Kazmierczak K.M."/>
            <person name="Andrzejewski T.M."/>
            <person name="Davidsen T.M."/>
            <person name="Wayne K.J."/>
            <person name="Tettelin H."/>
            <person name="Glass J.I."/>
            <person name="Rusch D."/>
            <person name="Podicherti R."/>
            <person name="Tsui H.-C.T."/>
            <person name="Winkler M.E."/>
        </authorList>
    </citation>
    <scope>NUCLEOTIDE SEQUENCE</scope>
</reference>
<organism evidence="1">
    <name type="scientific">marine metagenome</name>
    <dbReference type="NCBI Taxonomy" id="408172"/>
    <lineage>
        <taxon>unclassified sequences</taxon>
        <taxon>metagenomes</taxon>
        <taxon>ecological metagenomes</taxon>
    </lineage>
</organism>
<accession>A0A382XEH6</accession>
<gene>
    <name evidence="1" type="ORF">METZ01_LOCUS422430</name>
</gene>
<name>A0A382XEH6_9ZZZZ</name>
<dbReference type="AlphaFoldDB" id="A0A382XEH6"/>
<sequence>VHPSINVINGSVYDMTLWIQTVDGFNREFSFPVYVGEVSADDPLGPDEYGYYLYDSGDNDYDLAPEYDWIEINPSNGGSGTSLNLSDSGYGNFSNSIEQVDLPFLFSYYGEIYETITVCSNGFIAFGESELESFRNYLIPGAGGPSPMVAVFWDDLTTSSNGNVYTYADPDNEYFIIEWSNMRTENYNSVNTFELILYNESAPPFGDGVMKMQYHTFNNTSSGNYNGYTPRHGGYCTIGLENHLGSVGLQYTFDNGYAPAAMELDDETAIL</sequence>
<dbReference type="EMBL" id="UINC01167202">
    <property type="protein sequence ID" value="SVD69576.1"/>
    <property type="molecule type" value="Genomic_DNA"/>
</dbReference>
<protein>
    <submittedName>
        <fullName evidence="1">Uncharacterized protein</fullName>
    </submittedName>
</protein>
<feature type="non-terminal residue" evidence="1">
    <location>
        <position position="1"/>
    </location>
</feature>
<feature type="non-terminal residue" evidence="1">
    <location>
        <position position="271"/>
    </location>
</feature>
<proteinExistence type="predicted"/>